<protein>
    <recommendedName>
        <fullName evidence="3">Lipoprotein</fullName>
    </recommendedName>
</protein>
<accession>Q97GA7</accession>
<dbReference type="AlphaFoldDB" id="Q97GA7"/>
<reference evidence="1 2" key="1">
    <citation type="journal article" date="2001" name="J. Bacteriol.">
        <title>Genome sequence and comparative analysis of the solvent-producing bacterium Clostridium acetobutylicum.</title>
        <authorList>
            <person name="Nolling J."/>
            <person name="Breton G."/>
            <person name="Omelchenko M.V."/>
            <person name="Makarova K.S."/>
            <person name="Zeng Q."/>
            <person name="Gibson R."/>
            <person name="Lee H.M."/>
            <person name="Dubois J."/>
            <person name="Qiu D."/>
            <person name="Hitti J."/>
            <person name="Wolf Y.I."/>
            <person name="Tatusov R.L."/>
            <person name="Sabathe F."/>
            <person name="Doucette-Stamm L."/>
            <person name="Soucaille P."/>
            <person name="Daly M.J."/>
            <person name="Bennett G.N."/>
            <person name="Koonin E.V."/>
            <person name="Smith D.R."/>
        </authorList>
    </citation>
    <scope>NUCLEOTIDE SEQUENCE [LARGE SCALE GENOMIC DNA]</scope>
    <source>
        <strain evidence="2">ATCC 824 / DSM 792 / JCM 1419 / LMG 5710 / VKM B-1787</strain>
    </source>
</reference>
<dbReference type="OrthoDB" id="2887825at2"/>
<keyword evidence="2" id="KW-1185">Reference proteome</keyword>
<proteinExistence type="predicted"/>
<sequence>MKKRRILSALLIVSIVAVLGGCVKPGVSKEQVQNYLKKKYKKEFVVDGYYHSSKKVDRLKMIAHPKGNPEDKFLVEKYNYDTKSVYEDNYASRVYSHMVDDKIKATVGNDFPNFKYASYISLYECTKENYINPIDYDKFVEDQGKISTINISVIVNYGDDFNKNTEAQQIYAFMKKIIDNKLVKSPMQVEASFYFVDSKNFAKANAKECAYNDSKSALGQDYSKNDINIYSKYNIDHDCNLESEDGINYNQDIRDIINKL</sequence>
<name>Q97GA7_CLOAB</name>
<evidence type="ECO:0008006" key="3">
    <source>
        <dbReference type="Google" id="ProtNLM"/>
    </source>
</evidence>
<dbReference type="GeneID" id="44998940"/>
<organism evidence="1 2">
    <name type="scientific">Clostridium acetobutylicum (strain ATCC 824 / DSM 792 / JCM 1419 / IAM 19013 / LMG 5710 / NBRC 13948 / NRRL B-527 / VKM B-1787 / 2291 / W)</name>
    <dbReference type="NCBI Taxonomy" id="272562"/>
    <lineage>
        <taxon>Bacteria</taxon>
        <taxon>Bacillati</taxon>
        <taxon>Bacillota</taxon>
        <taxon>Clostridia</taxon>
        <taxon>Eubacteriales</taxon>
        <taxon>Clostridiaceae</taxon>
        <taxon>Clostridium</taxon>
    </lineage>
</organism>
<evidence type="ECO:0000313" key="2">
    <source>
        <dbReference type="Proteomes" id="UP000000814"/>
    </source>
</evidence>
<dbReference type="PIR" id="E97203">
    <property type="entry name" value="E97203"/>
</dbReference>
<dbReference type="STRING" id="272562.CA_C2462"/>
<dbReference type="Proteomes" id="UP000000814">
    <property type="component" value="Chromosome"/>
</dbReference>
<dbReference type="RefSeq" id="WP_010965757.1">
    <property type="nucleotide sequence ID" value="NC_003030.1"/>
</dbReference>
<gene>
    <name evidence="1" type="ordered locus">CA_C2462</name>
</gene>
<dbReference type="EMBL" id="AE001437">
    <property type="protein sequence ID" value="AAK80416.1"/>
    <property type="molecule type" value="Genomic_DNA"/>
</dbReference>
<dbReference type="HOGENOM" id="CLU_1003617_0_0_9"/>
<evidence type="ECO:0000313" key="1">
    <source>
        <dbReference type="EMBL" id="AAK80416.1"/>
    </source>
</evidence>
<dbReference type="PATRIC" id="fig|272562.8.peg.2658"/>
<dbReference type="KEGG" id="cac:CA_C2462"/>
<dbReference type="PROSITE" id="PS51257">
    <property type="entry name" value="PROKAR_LIPOPROTEIN"/>
    <property type="match status" value="1"/>
</dbReference>